<organism evidence="2 3">
    <name type="scientific">Ideonella alba</name>
    <dbReference type="NCBI Taxonomy" id="2824118"/>
    <lineage>
        <taxon>Bacteria</taxon>
        <taxon>Pseudomonadati</taxon>
        <taxon>Pseudomonadota</taxon>
        <taxon>Betaproteobacteria</taxon>
        <taxon>Burkholderiales</taxon>
        <taxon>Sphaerotilaceae</taxon>
        <taxon>Ideonella</taxon>
    </lineage>
</organism>
<evidence type="ECO:0000313" key="2">
    <source>
        <dbReference type="EMBL" id="MBQ0930065.1"/>
    </source>
</evidence>
<dbReference type="SUPFAM" id="SSF160719">
    <property type="entry name" value="gpW/gp25-like"/>
    <property type="match status" value="1"/>
</dbReference>
<dbReference type="InterPro" id="IPR007048">
    <property type="entry name" value="IraD/Gp25-like"/>
</dbReference>
<accession>A0A940YCX7</accession>
<proteinExistence type="predicted"/>
<name>A0A940YCX7_9BURK</name>
<dbReference type="RefSeq" id="WP_210852440.1">
    <property type="nucleotide sequence ID" value="NZ_JAGQDD010000003.1"/>
</dbReference>
<keyword evidence="3" id="KW-1185">Reference proteome</keyword>
<dbReference type="AlphaFoldDB" id="A0A940YCX7"/>
<gene>
    <name evidence="2" type="ORF">KAK03_06150</name>
</gene>
<dbReference type="Proteomes" id="UP000676246">
    <property type="component" value="Unassembled WGS sequence"/>
</dbReference>
<evidence type="ECO:0000259" key="1">
    <source>
        <dbReference type="Pfam" id="PF04965"/>
    </source>
</evidence>
<comment type="caution">
    <text evidence="2">The sequence shown here is derived from an EMBL/GenBank/DDBJ whole genome shotgun (WGS) entry which is preliminary data.</text>
</comment>
<feature type="domain" description="IraD/Gp25-like" evidence="1">
    <location>
        <begin position="31"/>
        <end position="119"/>
    </location>
</feature>
<reference evidence="2 3" key="1">
    <citation type="submission" date="2021-04" db="EMBL/GenBank/DDBJ databases">
        <title>The genome sequence of Ideonella sp. 3Y2.</title>
        <authorList>
            <person name="Liu Y."/>
        </authorList>
    </citation>
    <scope>NUCLEOTIDE SEQUENCE [LARGE SCALE GENOMIC DNA]</scope>
    <source>
        <strain evidence="2 3">3Y2</strain>
    </source>
</reference>
<protein>
    <submittedName>
        <fullName evidence="2">GPW/gp25 family protein</fullName>
    </submittedName>
</protein>
<evidence type="ECO:0000313" key="3">
    <source>
        <dbReference type="Proteomes" id="UP000676246"/>
    </source>
</evidence>
<dbReference type="Gene3D" id="3.10.450.40">
    <property type="match status" value="1"/>
</dbReference>
<dbReference type="EMBL" id="JAGQDD010000003">
    <property type="protein sequence ID" value="MBQ0930065.1"/>
    <property type="molecule type" value="Genomic_DNA"/>
</dbReference>
<sequence>MSTPGDDDLAFLGRGWSFPPAFGAGGVQMREGEDDIHEALRILFGTVAGERFLRPGWGLSLRPMLFEPLDTTRRTELAEQIKVQLLVHEPRIELLALDVRETEPGRLQVQLDYRVRSTNSRFNLVYPFYDLDASEHRPVLGPVDRG</sequence>
<dbReference type="Pfam" id="PF04965">
    <property type="entry name" value="GPW_gp25"/>
    <property type="match status" value="1"/>
</dbReference>